<dbReference type="AlphaFoldDB" id="A0A6P8I4J9"/>
<keyword evidence="4" id="KW-0804">Transcription</keyword>
<feature type="region of interest" description="Disordered" evidence="6">
    <location>
        <begin position="1"/>
        <end position="104"/>
    </location>
</feature>
<dbReference type="SUPFAM" id="SSF47113">
    <property type="entry name" value="Histone-fold"/>
    <property type="match status" value="1"/>
</dbReference>
<dbReference type="Gene3D" id="1.10.20.10">
    <property type="entry name" value="Histone, subunit A"/>
    <property type="match status" value="1"/>
</dbReference>
<dbReference type="GO" id="GO:0005669">
    <property type="term" value="C:transcription factor TFIID complex"/>
    <property type="evidence" value="ECO:0007669"/>
    <property type="project" value="InterPro"/>
</dbReference>
<comment type="subcellular location">
    <subcellularLocation>
        <location evidence="1">Nucleus</location>
    </subcellularLocation>
</comment>
<dbReference type="PANTHER" id="PTHR13218">
    <property type="entry name" value="TRANSCRIPTION INITIATION FACTOR TFIID SUBUNIT 11-RELATED"/>
    <property type="match status" value="1"/>
</dbReference>
<accession>A0A6P8I4J9</accession>
<dbReference type="GO" id="GO:0051123">
    <property type="term" value="P:RNA polymerase II preinitiation complex assembly"/>
    <property type="evidence" value="ECO:0007669"/>
    <property type="project" value="InterPro"/>
</dbReference>
<dbReference type="InterPro" id="IPR045127">
    <property type="entry name" value="TAF11-like"/>
</dbReference>
<dbReference type="InterPro" id="IPR009072">
    <property type="entry name" value="Histone-fold"/>
</dbReference>
<evidence type="ECO:0000256" key="3">
    <source>
        <dbReference type="ARBA" id="ARBA00023015"/>
    </source>
</evidence>
<reference evidence="9" key="1">
    <citation type="submission" date="2025-08" db="UniProtKB">
        <authorList>
            <consortium name="RefSeq"/>
        </authorList>
    </citation>
    <scope>IDENTIFICATION</scope>
    <source>
        <tissue evidence="9">Tentacle</tissue>
    </source>
</reference>
<dbReference type="GO" id="GO:0046982">
    <property type="term" value="F:protein heterodimerization activity"/>
    <property type="evidence" value="ECO:0007669"/>
    <property type="project" value="InterPro"/>
</dbReference>
<dbReference type="Proteomes" id="UP000515163">
    <property type="component" value="Unplaced"/>
</dbReference>
<dbReference type="Pfam" id="PF04719">
    <property type="entry name" value="TAFII28"/>
    <property type="match status" value="1"/>
</dbReference>
<dbReference type="FunCoup" id="A0A6P8I4J9">
    <property type="interactions" value="2775"/>
</dbReference>
<evidence type="ECO:0000256" key="6">
    <source>
        <dbReference type="SAM" id="MobiDB-lite"/>
    </source>
</evidence>
<dbReference type="PANTHER" id="PTHR13218:SF8">
    <property type="entry name" value="TRANSCRIPTION INITIATION FACTOR TFIID SUBUNIT 11"/>
    <property type="match status" value="1"/>
</dbReference>
<evidence type="ECO:0000256" key="5">
    <source>
        <dbReference type="ARBA" id="ARBA00023242"/>
    </source>
</evidence>
<dbReference type="RefSeq" id="XP_031559837.1">
    <property type="nucleotide sequence ID" value="XM_031703977.1"/>
</dbReference>
<sequence length="216" mass="23862">MADSLSSKEKDFASKDAENSLKRKREPDQEGETPSIKKELEGMESPPAKIAAKTADISSSAQITTERRTSSDNKSKGTELSTPSTSENPPQKQETDGQGNEKDGGVEKMQLLVSSFSEEQLNRYEMYRRAAFPKAAIKRLMQSVTGGSSIPPNVVIAMAGIAKVFVGEVVEEACDTKEQWGNKGPLQPKHLREAVRRMKKKGLVPSIRYKKQLLHR</sequence>
<evidence type="ECO:0000313" key="9">
    <source>
        <dbReference type="RefSeq" id="XP_031559837.1"/>
    </source>
</evidence>
<feature type="compositionally biased region" description="Polar residues" evidence="6">
    <location>
        <begin position="78"/>
        <end position="92"/>
    </location>
</feature>
<feature type="compositionally biased region" description="Basic and acidic residues" evidence="6">
    <location>
        <begin position="65"/>
        <end position="77"/>
    </location>
</feature>
<dbReference type="GeneID" id="116296011"/>
<name>A0A6P8I4J9_ACTTE</name>
<feature type="compositionally biased region" description="Basic and acidic residues" evidence="6">
    <location>
        <begin position="93"/>
        <end position="104"/>
    </location>
</feature>
<evidence type="ECO:0000259" key="7">
    <source>
        <dbReference type="Pfam" id="PF04719"/>
    </source>
</evidence>
<proteinExistence type="inferred from homology"/>
<dbReference type="KEGG" id="aten:116296011"/>
<feature type="domain" description="TAFII28-like protein" evidence="7">
    <location>
        <begin position="111"/>
        <end position="197"/>
    </location>
</feature>
<evidence type="ECO:0000256" key="4">
    <source>
        <dbReference type="ARBA" id="ARBA00023163"/>
    </source>
</evidence>
<evidence type="ECO:0000256" key="1">
    <source>
        <dbReference type="ARBA" id="ARBA00004123"/>
    </source>
</evidence>
<dbReference type="GO" id="GO:0016251">
    <property type="term" value="F:RNA polymerase II general transcription initiation factor activity"/>
    <property type="evidence" value="ECO:0007669"/>
    <property type="project" value="TreeGrafter"/>
</dbReference>
<organism evidence="8 9">
    <name type="scientific">Actinia tenebrosa</name>
    <name type="common">Australian red waratah sea anemone</name>
    <dbReference type="NCBI Taxonomy" id="6105"/>
    <lineage>
        <taxon>Eukaryota</taxon>
        <taxon>Metazoa</taxon>
        <taxon>Cnidaria</taxon>
        <taxon>Anthozoa</taxon>
        <taxon>Hexacorallia</taxon>
        <taxon>Actiniaria</taxon>
        <taxon>Actiniidae</taxon>
        <taxon>Actinia</taxon>
    </lineage>
</organism>
<evidence type="ECO:0000313" key="8">
    <source>
        <dbReference type="Proteomes" id="UP000515163"/>
    </source>
</evidence>
<feature type="compositionally biased region" description="Basic and acidic residues" evidence="6">
    <location>
        <begin position="1"/>
        <end position="28"/>
    </location>
</feature>
<comment type="similarity">
    <text evidence="2">Belongs to the TAF11 family.</text>
</comment>
<keyword evidence="5" id="KW-0539">Nucleus</keyword>
<evidence type="ECO:0000256" key="2">
    <source>
        <dbReference type="ARBA" id="ARBA00009788"/>
    </source>
</evidence>
<dbReference type="InParanoid" id="A0A6P8I4J9"/>
<dbReference type="OrthoDB" id="28335at2759"/>
<keyword evidence="3" id="KW-0805">Transcription regulation</keyword>
<dbReference type="CDD" id="cd08048">
    <property type="entry name" value="HFD_TAF11"/>
    <property type="match status" value="1"/>
</dbReference>
<protein>
    <submittedName>
        <fullName evidence="9">Transcription initiation factor TFIID subunit 11-like</fullName>
    </submittedName>
</protein>
<dbReference type="FunFam" id="1.10.20.10:FF:000025">
    <property type="entry name" value="Transcription initiation factor TFIID subunit 11"/>
    <property type="match status" value="1"/>
</dbReference>
<dbReference type="InterPro" id="IPR006809">
    <property type="entry name" value="TAFII28_dom"/>
</dbReference>
<gene>
    <name evidence="9" type="primary">LOC116296011</name>
</gene>
<keyword evidence="8" id="KW-1185">Reference proteome</keyword>